<dbReference type="EMBL" id="CADCVQ010000117">
    <property type="protein sequence ID" value="CAA9511731.1"/>
    <property type="molecule type" value="Genomic_DNA"/>
</dbReference>
<organism evidence="1">
    <name type="scientific">uncultured Solirubrobacteraceae bacterium</name>
    <dbReference type="NCBI Taxonomy" id="1162706"/>
    <lineage>
        <taxon>Bacteria</taxon>
        <taxon>Bacillati</taxon>
        <taxon>Actinomycetota</taxon>
        <taxon>Thermoleophilia</taxon>
        <taxon>Solirubrobacterales</taxon>
        <taxon>Solirubrobacteraceae</taxon>
        <taxon>environmental samples</taxon>
    </lineage>
</organism>
<name>A0A6J4T2H6_9ACTN</name>
<gene>
    <name evidence="1" type="ORF">AVDCRST_MAG67-2765</name>
</gene>
<dbReference type="AlphaFoldDB" id="A0A6J4T2H6"/>
<evidence type="ECO:0000313" key="1">
    <source>
        <dbReference type="EMBL" id="CAA9511731.1"/>
    </source>
</evidence>
<accession>A0A6J4T2H6</accession>
<sequence>MVTPLKLLLAVVAAVLMLGLILGLAFIPDNTHDFCIKGAPDGATGEVACD</sequence>
<protein>
    <submittedName>
        <fullName evidence="1">Uncharacterized protein</fullName>
    </submittedName>
</protein>
<reference evidence="1" key="1">
    <citation type="submission" date="2020-02" db="EMBL/GenBank/DDBJ databases">
        <authorList>
            <person name="Meier V. D."/>
        </authorList>
    </citation>
    <scope>NUCLEOTIDE SEQUENCE</scope>
    <source>
        <strain evidence="1">AVDCRST_MAG67</strain>
    </source>
</reference>
<proteinExistence type="predicted"/>